<keyword evidence="4" id="KW-0808">Transferase</keyword>
<name>A0A5C1H8D4_9APIC</name>
<evidence type="ECO:0000256" key="1">
    <source>
        <dbReference type="ARBA" id="ARBA00004026"/>
    </source>
</evidence>
<dbReference type="SUPFAM" id="SSF64484">
    <property type="entry name" value="beta and beta-prime subunits of DNA dependent RNA-polymerase"/>
    <property type="match status" value="1"/>
</dbReference>
<comment type="catalytic activity">
    <reaction evidence="7">
        <text>RNA(n) + a ribonucleoside 5'-triphosphate = RNA(n+1) + diphosphate</text>
        <dbReference type="Rhea" id="RHEA:21248"/>
        <dbReference type="Rhea" id="RHEA-COMP:14527"/>
        <dbReference type="Rhea" id="RHEA-COMP:17342"/>
        <dbReference type="ChEBI" id="CHEBI:33019"/>
        <dbReference type="ChEBI" id="CHEBI:61557"/>
        <dbReference type="ChEBI" id="CHEBI:140395"/>
        <dbReference type="EC" id="2.7.7.6"/>
    </reaction>
</comment>
<dbReference type="Gene3D" id="1.10.1790.20">
    <property type="match status" value="1"/>
</dbReference>
<keyword evidence="3 8" id="KW-0240">DNA-directed RNA polymerase</keyword>
<organism evidence="8">
    <name type="scientific">Nephromyces sp. ex Molgula occidentalis</name>
    <dbReference type="NCBI Taxonomy" id="2544991"/>
    <lineage>
        <taxon>Eukaryota</taxon>
        <taxon>Sar</taxon>
        <taxon>Alveolata</taxon>
        <taxon>Apicomplexa</taxon>
        <taxon>Aconoidasida</taxon>
        <taxon>Nephromycida</taxon>
        <taxon>Nephromyces</taxon>
    </lineage>
</organism>
<proteinExistence type="predicted"/>
<keyword evidence="6" id="KW-0804">Transcription</keyword>
<dbReference type="AlphaFoldDB" id="A0A5C1H8D4"/>
<evidence type="ECO:0000256" key="4">
    <source>
        <dbReference type="ARBA" id="ARBA00022679"/>
    </source>
</evidence>
<keyword evidence="5" id="KW-0548">Nucleotidyltransferase</keyword>
<evidence type="ECO:0000256" key="5">
    <source>
        <dbReference type="ARBA" id="ARBA00022695"/>
    </source>
</evidence>
<sequence>MENLIIPISKFKINLKKQNYIKIKLWKDKTFKFKKFIIYNTNLNKILNIKSFHFNYPLNLKKFTLNTFTNKDNLLTYYYFKKLKTLNNQKQSIKFNNIMSYEIISQNSYSNLINLNLQKNPLLITEIKQFKLLMLNPINLKTDIWNKLNTWFLINSGNFNNILHKYILDYNKYPIISKYQIISNYPKQKQLFIKLEKFYLNKNLFSFIKINSLPKPTGLLKNLFSSIETTKQTKDIIYGLQYIDTIFETKFKNPISLISKKGYLIDKISYQIFNKLNLIYINKILIFHNKTYDLCIGFSTKIKPLFIQTSSIVSGGDVFQINEYSPQIILTNKFLNLYFKLNQYKAWKISFKYIQQIIIESLFKQYLNNNIKLPIFHFELISKKMTSCVKIISIGDTSFQYNELLPLNLVHFVNKAISIHGYQIWSYHPIVLGISRSVLAYSGFFSAASFQKTFNILIKSALETKLDWIIDLKTRIMFSDLITTGSGWYRFFNNL</sequence>
<dbReference type="InterPro" id="IPR045867">
    <property type="entry name" value="DNA-dir_RpoC_beta_prime"/>
</dbReference>
<dbReference type="PANTHER" id="PTHR19376:SF54">
    <property type="entry name" value="DNA-DIRECTED RNA POLYMERASE SUBUNIT BETA"/>
    <property type="match status" value="1"/>
</dbReference>
<gene>
    <name evidence="8" type="primary">rpoC2B</name>
</gene>
<protein>
    <recommendedName>
        <fullName evidence="2">DNA-directed RNA polymerase</fullName>
        <ecNumber evidence="2">2.7.7.6</ecNumber>
    </recommendedName>
</protein>
<evidence type="ECO:0000256" key="2">
    <source>
        <dbReference type="ARBA" id="ARBA00012418"/>
    </source>
</evidence>
<dbReference type="EC" id="2.7.7.6" evidence="2"/>
<evidence type="ECO:0000313" key="8">
    <source>
        <dbReference type="EMBL" id="QEM01875.1"/>
    </source>
</evidence>
<dbReference type="Gene3D" id="1.10.150.390">
    <property type="match status" value="1"/>
</dbReference>
<evidence type="ECO:0000256" key="7">
    <source>
        <dbReference type="ARBA" id="ARBA00048552"/>
    </source>
</evidence>
<dbReference type="GO" id="GO:0000428">
    <property type="term" value="C:DNA-directed RNA polymerase complex"/>
    <property type="evidence" value="ECO:0007669"/>
    <property type="project" value="UniProtKB-KW"/>
</dbReference>
<evidence type="ECO:0000256" key="6">
    <source>
        <dbReference type="ARBA" id="ARBA00023163"/>
    </source>
</evidence>
<accession>A0A5C1H8D4</accession>
<reference evidence="8" key="1">
    <citation type="journal article" date="2019" name="Genome Biol. Evol.">
        <title>Nephromyces represents a diverse and novel lineage of the Apicomplexa that has retained apicoplasts.</title>
        <authorList>
            <person name="Munoz-Gomez S.A."/>
            <person name="Durnin K."/>
            <person name="Eme L."/>
            <person name="Paight C."/>
            <person name="Lane C.E."/>
            <person name="Saffo M.B."/>
            <person name="Slamovits C.H."/>
        </authorList>
    </citation>
    <scope>NUCLEOTIDE SEQUENCE</scope>
    <source>
        <strain evidence="8">705</strain>
    </source>
</reference>
<dbReference type="GO" id="GO:0003899">
    <property type="term" value="F:DNA-directed RNA polymerase activity"/>
    <property type="evidence" value="ECO:0007669"/>
    <property type="project" value="UniProtKB-EC"/>
</dbReference>
<dbReference type="PANTHER" id="PTHR19376">
    <property type="entry name" value="DNA-DIRECTED RNA POLYMERASE"/>
    <property type="match status" value="1"/>
</dbReference>
<dbReference type="EMBL" id="MK573210">
    <property type="protein sequence ID" value="QEM01875.1"/>
    <property type="molecule type" value="Genomic_DNA"/>
</dbReference>
<dbReference type="GO" id="GO:0006351">
    <property type="term" value="P:DNA-templated transcription"/>
    <property type="evidence" value="ECO:0007669"/>
    <property type="project" value="InterPro"/>
</dbReference>
<comment type="function">
    <text evidence="1">DNA-dependent RNA polymerase catalyzes the transcription of DNA into RNA using the four ribonucleoside triphosphates as substrates.</text>
</comment>
<evidence type="ECO:0000256" key="3">
    <source>
        <dbReference type="ARBA" id="ARBA00022478"/>
    </source>
</evidence>